<evidence type="ECO:0000256" key="7">
    <source>
        <dbReference type="ARBA" id="ARBA00022519"/>
    </source>
</evidence>
<dbReference type="RefSeq" id="WP_211299025.1">
    <property type="nucleotide sequence ID" value="NZ_PVTQ01000005.1"/>
</dbReference>
<comment type="similarity">
    <text evidence="3 12">Belongs to the CcmD/CycX/HelD family.</text>
</comment>
<evidence type="ECO:0000256" key="8">
    <source>
        <dbReference type="ARBA" id="ARBA00022692"/>
    </source>
</evidence>
<dbReference type="InterPro" id="IPR007078">
    <property type="entry name" value="Haem_export_protD_CcmD"/>
</dbReference>
<name>A0A2T0WU22_9RHOB</name>
<reference evidence="13 14" key="1">
    <citation type="submission" date="2018-03" db="EMBL/GenBank/DDBJ databases">
        <title>Genomic Encyclopedia of Archaeal and Bacterial Type Strains, Phase II (KMG-II): from individual species to whole genera.</title>
        <authorList>
            <person name="Goeker M."/>
        </authorList>
    </citation>
    <scope>NUCLEOTIDE SEQUENCE [LARGE SCALE GENOMIC DNA]</scope>
    <source>
        <strain evidence="13 14">DSM 100212</strain>
    </source>
</reference>
<dbReference type="AlphaFoldDB" id="A0A2T0WU22"/>
<keyword evidence="8 12" id="KW-0812">Transmembrane</keyword>
<evidence type="ECO:0000256" key="2">
    <source>
        <dbReference type="ARBA" id="ARBA00004377"/>
    </source>
</evidence>
<evidence type="ECO:0000256" key="12">
    <source>
        <dbReference type="RuleBase" id="RU363101"/>
    </source>
</evidence>
<dbReference type="EMBL" id="PVTQ01000005">
    <property type="protein sequence ID" value="PRY90188.1"/>
    <property type="molecule type" value="Genomic_DNA"/>
</dbReference>
<evidence type="ECO:0000256" key="3">
    <source>
        <dbReference type="ARBA" id="ARBA00008741"/>
    </source>
</evidence>
<evidence type="ECO:0000256" key="11">
    <source>
        <dbReference type="ARBA" id="ARBA00023136"/>
    </source>
</evidence>
<dbReference type="Proteomes" id="UP000238392">
    <property type="component" value="Unassembled WGS sequence"/>
</dbReference>
<feature type="transmembrane region" description="Helical" evidence="12">
    <location>
        <begin position="12"/>
        <end position="32"/>
    </location>
</feature>
<keyword evidence="10 12" id="KW-1133">Transmembrane helix</keyword>
<keyword evidence="14" id="KW-1185">Reference proteome</keyword>
<keyword evidence="11 12" id="KW-0472">Membrane</keyword>
<proteinExistence type="inferred from homology"/>
<keyword evidence="6 12" id="KW-1003">Cell membrane</keyword>
<evidence type="ECO:0000256" key="10">
    <source>
        <dbReference type="ARBA" id="ARBA00022989"/>
    </source>
</evidence>
<evidence type="ECO:0000256" key="4">
    <source>
        <dbReference type="ARBA" id="ARBA00016461"/>
    </source>
</evidence>
<comment type="caution">
    <text evidence="13">The sequence shown here is derived from an EMBL/GenBank/DDBJ whole genome shotgun (WGS) entry which is preliminary data.</text>
</comment>
<keyword evidence="7 12" id="KW-0997">Cell inner membrane</keyword>
<protein>
    <recommendedName>
        <fullName evidence="4 12">Heme exporter protein D</fullName>
    </recommendedName>
</protein>
<evidence type="ECO:0000256" key="1">
    <source>
        <dbReference type="ARBA" id="ARBA00002442"/>
    </source>
</evidence>
<comment type="subcellular location">
    <subcellularLocation>
        <location evidence="2 12">Cell inner membrane</location>
        <topology evidence="2 12">Single-pass membrane protein</topology>
    </subcellularLocation>
</comment>
<dbReference type="Pfam" id="PF04995">
    <property type="entry name" value="CcmD"/>
    <property type="match status" value="1"/>
</dbReference>
<evidence type="ECO:0000313" key="13">
    <source>
        <dbReference type="EMBL" id="PRY90188.1"/>
    </source>
</evidence>
<evidence type="ECO:0000256" key="6">
    <source>
        <dbReference type="ARBA" id="ARBA00022475"/>
    </source>
</evidence>
<keyword evidence="9 12" id="KW-0201">Cytochrome c-type biogenesis</keyword>
<keyword evidence="5 12" id="KW-0813">Transport</keyword>
<dbReference type="GO" id="GO:0005886">
    <property type="term" value="C:plasma membrane"/>
    <property type="evidence" value="ECO:0007669"/>
    <property type="project" value="UniProtKB-SubCell"/>
</dbReference>
<dbReference type="GO" id="GO:0017004">
    <property type="term" value="P:cytochrome complex assembly"/>
    <property type="evidence" value="ECO:0007669"/>
    <property type="project" value="UniProtKB-KW"/>
</dbReference>
<comment type="function">
    <text evidence="1 12">Required for the export of heme to the periplasm for the biogenesis of c-type cytochromes.</text>
</comment>
<sequence>MIPDLGKYADTVLSAYAASLVLMAALVVFYIYRSRKSRRALEQIEQRMRRDG</sequence>
<evidence type="ECO:0000256" key="9">
    <source>
        <dbReference type="ARBA" id="ARBA00022748"/>
    </source>
</evidence>
<evidence type="ECO:0000313" key="14">
    <source>
        <dbReference type="Proteomes" id="UP000238392"/>
    </source>
</evidence>
<evidence type="ECO:0000256" key="5">
    <source>
        <dbReference type="ARBA" id="ARBA00022448"/>
    </source>
</evidence>
<organism evidence="13 14">
    <name type="scientific">Donghicola tyrosinivorans</name>
    <dbReference type="NCBI Taxonomy" id="1652492"/>
    <lineage>
        <taxon>Bacteria</taxon>
        <taxon>Pseudomonadati</taxon>
        <taxon>Pseudomonadota</taxon>
        <taxon>Alphaproteobacteria</taxon>
        <taxon>Rhodobacterales</taxon>
        <taxon>Roseobacteraceae</taxon>
        <taxon>Donghicola</taxon>
    </lineage>
</organism>
<dbReference type="GO" id="GO:0015886">
    <property type="term" value="P:heme transport"/>
    <property type="evidence" value="ECO:0007669"/>
    <property type="project" value="InterPro"/>
</dbReference>
<dbReference type="NCBIfam" id="TIGR03141">
    <property type="entry name" value="cytochro_ccmD"/>
    <property type="match status" value="1"/>
</dbReference>
<gene>
    <name evidence="13" type="ORF">CLV74_105169</name>
</gene>
<accession>A0A2T0WU22</accession>